<feature type="compositionally biased region" description="Pro residues" evidence="1">
    <location>
        <begin position="416"/>
        <end position="428"/>
    </location>
</feature>
<dbReference type="InterPro" id="IPR005135">
    <property type="entry name" value="Endo/exonuclease/phosphatase"/>
</dbReference>
<proteinExistence type="predicted"/>
<sequence length="428" mass="46593">MPSRIFLAAMTTLLAAATPVRGEESKPVRLRVATYNVSMYRDGPFQLASELFQEGSAQATRIAEVLQRVRPDIVLLNEFDRDYEKDWARRGFMGRRYLQRPQAGLEPIVYPHFYYAPVNTGVSSGIDLDRDGQVRGPNDAFGFGRYPGQYGMLLLSRFPIDHEASHAFSKLRWIDTSDAKLPIDSETGEHYYSEEALNVFRLPSKSFWDVCVRVPGSGGQPLHLLCSHPAPPVFDGPEDRNGKRNFDEIGLVAKYLSGLPDLFVDDEGKRVTPPTDEPCVVLGDLNADPVDGDGVAGAIQQLLEHPRIDSSFTPTSRGGAAASLATPEVNGAHRGDPAADTANFGGEGYANLRVDYVLPTRGIRVIDGGVYWPVAGEPGAEAIGATDHRLVWLDLELPATPCDAANKPGLPRRSPTSPPPALAPPAPR</sequence>
<keyword evidence="4" id="KW-1185">Reference proteome</keyword>
<name>A0A518DEN9_9BACT</name>
<dbReference type="InterPro" id="IPR036691">
    <property type="entry name" value="Endo/exonu/phosph_ase_sf"/>
</dbReference>
<evidence type="ECO:0000313" key="3">
    <source>
        <dbReference type="EMBL" id="QDU89944.1"/>
    </source>
</evidence>
<reference evidence="3 4" key="1">
    <citation type="submission" date="2019-02" db="EMBL/GenBank/DDBJ databases">
        <title>Deep-cultivation of Planctomycetes and their phenomic and genomic characterization uncovers novel biology.</title>
        <authorList>
            <person name="Wiegand S."/>
            <person name="Jogler M."/>
            <person name="Boedeker C."/>
            <person name="Pinto D."/>
            <person name="Vollmers J."/>
            <person name="Rivas-Marin E."/>
            <person name="Kohn T."/>
            <person name="Peeters S.H."/>
            <person name="Heuer A."/>
            <person name="Rast P."/>
            <person name="Oberbeckmann S."/>
            <person name="Bunk B."/>
            <person name="Jeske O."/>
            <person name="Meyerdierks A."/>
            <person name="Storesund J.E."/>
            <person name="Kallscheuer N."/>
            <person name="Luecker S."/>
            <person name="Lage O.M."/>
            <person name="Pohl T."/>
            <person name="Merkel B.J."/>
            <person name="Hornburger P."/>
            <person name="Mueller R.-W."/>
            <person name="Bruemmer F."/>
            <person name="Labrenz M."/>
            <person name="Spormann A.M."/>
            <person name="Op den Camp H."/>
            <person name="Overmann J."/>
            <person name="Amann R."/>
            <person name="Jetten M.S.M."/>
            <person name="Mascher T."/>
            <person name="Medema M.H."/>
            <person name="Devos D.P."/>
            <person name="Kaster A.-K."/>
            <person name="Ovreas L."/>
            <person name="Rohde M."/>
            <person name="Galperin M.Y."/>
            <person name="Jogler C."/>
        </authorList>
    </citation>
    <scope>NUCLEOTIDE SEQUENCE [LARGE SCALE GENOMIC DNA]</scope>
    <source>
        <strain evidence="3 4">Pla175</strain>
    </source>
</reference>
<dbReference type="OrthoDB" id="292013at2"/>
<accession>A0A518DEN9</accession>
<dbReference type="AlphaFoldDB" id="A0A518DEN9"/>
<dbReference type="SUPFAM" id="SSF56219">
    <property type="entry name" value="DNase I-like"/>
    <property type="match status" value="1"/>
</dbReference>
<feature type="domain" description="Endonuclease/exonuclease/phosphatase" evidence="2">
    <location>
        <begin position="33"/>
        <end position="388"/>
    </location>
</feature>
<dbReference type="Proteomes" id="UP000317429">
    <property type="component" value="Chromosome"/>
</dbReference>
<dbReference type="EMBL" id="CP036291">
    <property type="protein sequence ID" value="QDU89944.1"/>
    <property type="molecule type" value="Genomic_DNA"/>
</dbReference>
<evidence type="ECO:0000256" key="1">
    <source>
        <dbReference type="SAM" id="MobiDB-lite"/>
    </source>
</evidence>
<dbReference type="KEGG" id="pnd:Pla175_33410"/>
<dbReference type="Pfam" id="PF03372">
    <property type="entry name" value="Exo_endo_phos"/>
    <property type="match status" value="1"/>
</dbReference>
<gene>
    <name evidence="3" type="ORF">Pla175_33410</name>
</gene>
<dbReference type="GO" id="GO:0003824">
    <property type="term" value="F:catalytic activity"/>
    <property type="evidence" value="ECO:0007669"/>
    <property type="project" value="InterPro"/>
</dbReference>
<feature type="region of interest" description="Disordered" evidence="1">
    <location>
        <begin position="402"/>
        <end position="428"/>
    </location>
</feature>
<protein>
    <recommendedName>
        <fullName evidence="2">Endonuclease/exonuclease/phosphatase domain-containing protein</fullName>
    </recommendedName>
</protein>
<dbReference type="Gene3D" id="3.60.10.10">
    <property type="entry name" value="Endonuclease/exonuclease/phosphatase"/>
    <property type="match status" value="1"/>
</dbReference>
<evidence type="ECO:0000259" key="2">
    <source>
        <dbReference type="Pfam" id="PF03372"/>
    </source>
</evidence>
<organism evidence="3 4">
    <name type="scientific">Pirellulimonas nuda</name>
    <dbReference type="NCBI Taxonomy" id="2528009"/>
    <lineage>
        <taxon>Bacteria</taxon>
        <taxon>Pseudomonadati</taxon>
        <taxon>Planctomycetota</taxon>
        <taxon>Planctomycetia</taxon>
        <taxon>Pirellulales</taxon>
        <taxon>Lacipirellulaceae</taxon>
        <taxon>Pirellulimonas</taxon>
    </lineage>
</organism>
<evidence type="ECO:0000313" key="4">
    <source>
        <dbReference type="Proteomes" id="UP000317429"/>
    </source>
</evidence>